<evidence type="ECO:0000256" key="4">
    <source>
        <dbReference type="ARBA" id="ARBA00022679"/>
    </source>
</evidence>
<evidence type="ECO:0000313" key="11">
    <source>
        <dbReference type="Proteomes" id="UP000482800"/>
    </source>
</evidence>
<reference evidence="10 11" key="2">
    <citation type="submission" date="2020-03" db="EMBL/GenBank/DDBJ databases">
        <authorList>
            <person name="Ichikawa N."/>
            <person name="Kimura A."/>
            <person name="Kitahashi Y."/>
            <person name="Uohara A."/>
        </authorList>
    </citation>
    <scope>NUCLEOTIDE SEQUENCE [LARGE SCALE GENOMIC DNA]</scope>
    <source>
        <strain evidence="10 11">NBRC 108639</strain>
    </source>
</reference>
<evidence type="ECO:0000256" key="7">
    <source>
        <dbReference type="ARBA" id="ARBA00022840"/>
    </source>
</evidence>
<evidence type="ECO:0000256" key="2">
    <source>
        <dbReference type="ARBA" id="ARBA00012438"/>
    </source>
</evidence>
<dbReference type="PANTHER" id="PTHR24421:SF10">
    <property type="entry name" value="NITRATE_NITRITE SENSOR PROTEIN NARQ"/>
    <property type="match status" value="1"/>
</dbReference>
<dbReference type="InterPro" id="IPR011712">
    <property type="entry name" value="Sig_transdc_His_kin_sub3_dim/P"/>
</dbReference>
<evidence type="ECO:0000259" key="9">
    <source>
        <dbReference type="SMART" id="SM00387"/>
    </source>
</evidence>
<dbReference type="Gene3D" id="1.20.5.1930">
    <property type="match status" value="1"/>
</dbReference>
<dbReference type="InterPro" id="IPR036890">
    <property type="entry name" value="HATPase_C_sf"/>
</dbReference>
<keyword evidence="11" id="KW-1185">Reference proteome</keyword>
<dbReference type="Pfam" id="PF02518">
    <property type="entry name" value="HATPase_c"/>
    <property type="match status" value="1"/>
</dbReference>
<comment type="catalytic activity">
    <reaction evidence="1">
        <text>ATP + protein L-histidine = ADP + protein N-phospho-L-histidine.</text>
        <dbReference type="EC" id="2.7.13.3"/>
    </reaction>
</comment>
<keyword evidence="3" id="KW-0597">Phosphoprotein</keyword>
<dbReference type="SUPFAM" id="SSF55874">
    <property type="entry name" value="ATPase domain of HSP90 chaperone/DNA topoisomerase II/histidine kinase"/>
    <property type="match status" value="1"/>
</dbReference>
<dbReference type="AlphaFoldDB" id="A0A6V8KLR7"/>
<dbReference type="Pfam" id="PF07730">
    <property type="entry name" value="HisKA_3"/>
    <property type="match status" value="1"/>
</dbReference>
<dbReference type="SMART" id="SM00387">
    <property type="entry name" value="HATPase_c"/>
    <property type="match status" value="1"/>
</dbReference>
<keyword evidence="6" id="KW-0418">Kinase</keyword>
<organism evidence="10 11">
    <name type="scientific">Phytohabitans houttuyneae</name>
    <dbReference type="NCBI Taxonomy" id="1076126"/>
    <lineage>
        <taxon>Bacteria</taxon>
        <taxon>Bacillati</taxon>
        <taxon>Actinomycetota</taxon>
        <taxon>Actinomycetes</taxon>
        <taxon>Micromonosporales</taxon>
        <taxon>Micromonosporaceae</taxon>
    </lineage>
</organism>
<gene>
    <name evidence="10" type="ORF">Phou_057750</name>
</gene>
<dbReference type="GO" id="GO:0046983">
    <property type="term" value="F:protein dimerization activity"/>
    <property type="evidence" value="ECO:0007669"/>
    <property type="project" value="InterPro"/>
</dbReference>
<evidence type="ECO:0000256" key="6">
    <source>
        <dbReference type="ARBA" id="ARBA00022777"/>
    </source>
</evidence>
<keyword evidence="5" id="KW-0547">Nucleotide-binding</keyword>
<protein>
    <recommendedName>
        <fullName evidence="2">histidine kinase</fullName>
        <ecNumber evidence="2">2.7.13.3</ecNumber>
    </recommendedName>
</protein>
<keyword evidence="7" id="KW-0067">ATP-binding</keyword>
<dbReference type="InterPro" id="IPR050482">
    <property type="entry name" value="Sensor_HK_TwoCompSys"/>
</dbReference>
<keyword evidence="4" id="KW-0808">Transferase</keyword>
<sequence length="198" mass="20898">MRIARELHDAVSHHLAVINLQAEAAIARHRTRPEAALAALSTISAASREALGDIRTTLGALRATEPAGVEPPVSLDNLPRLAERVRATGVEVDLTAPGPPDPLPAAVERAVVRIAQEALTNAARHARPRRLRLSIGYEPEHVVLEVTNDGAGATAGRQGSGIPGMRQRAEALGGELHAEPLGDGRFLVRARLPRGGAR</sequence>
<proteinExistence type="predicted"/>
<dbReference type="CDD" id="cd16917">
    <property type="entry name" value="HATPase_UhpB-NarQ-NarX-like"/>
    <property type="match status" value="1"/>
</dbReference>
<dbReference type="GO" id="GO:0016020">
    <property type="term" value="C:membrane"/>
    <property type="evidence" value="ECO:0007669"/>
    <property type="project" value="InterPro"/>
</dbReference>
<dbReference type="GO" id="GO:0000155">
    <property type="term" value="F:phosphorelay sensor kinase activity"/>
    <property type="evidence" value="ECO:0007669"/>
    <property type="project" value="InterPro"/>
</dbReference>
<evidence type="ECO:0000256" key="3">
    <source>
        <dbReference type="ARBA" id="ARBA00022553"/>
    </source>
</evidence>
<dbReference type="EMBL" id="BLPF01000002">
    <property type="protein sequence ID" value="GFJ81595.1"/>
    <property type="molecule type" value="Genomic_DNA"/>
</dbReference>
<keyword evidence="8" id="KW-0902">Two-component regulatory system</keyword>
<dbReference type="Gene3D" id="3.30.565.10">
    <property type="entry name" value="Histidine kinase-like ATPase, C-terminal domain"/>
    <property type="match status" value="1"/>
</dbReference>
<evidence type="ECO:0000256" key="8">
    <source>
        <dbReference type="ARBA" id="ARBA00023012"/>
    </source>
</evidence>
<evidence type="ECO:0000256" key="5">
    <source>
        <dbReference type="ARBA" id="ARBA00022741"/>
    </source>
</evidence>
<dbReference type="GO" id="GO:0005524">
    <property type="term" value="F:ATP binding"/>
    <property type="evidence" value="ECO:0007669"/>
    <property type="project" value="UniProtKB-KW"/>
</dbReference>
<dbReference type="EC" id="2.7.13.3" evidence="2"/>
<dbReference type="PANTHER" id="PTHR24421">
    <property type="entry name" value="NITRATE/NITRITE SENSOR PROTEIN NARX-RELATED"/>
    <property type="match status" value="1"/>
</dbReference>
<feature type="domain" description="Histidine kinase/HSP90-like ATPase" evidence="9">
    <location>
        <begin position="106"/>
        <end position="194"/>
    </location>
</feature>
<comment type="caution">
    <text evidence="10">The sequence shown here is derived from an EMBL/GenBank/DDBJ whole genome shotgun (WGS) entry which is preliminary data.</text>
</comment>
<name>A0A6V8KLR7_9ACTN</name>
<dbReference type="Proteomes" id="UP000482800">
    <property type="component" value="Unassembled WGS sequence"/>
</dbReference>
<dbReference type="RefSeq" id="WP_173061032.1">
    <property type="nucleotide sequence ID" value="NZ_BLPF01000002.1"/>
</dbReference>
<evidence type="ECO:0000256" key="1">
    <source>
        <dbReference type="ARBA" id="ARBA00000085"/>
    </source>
</evidence>
<evidence type="ECO:0000313" key="10">
    <source>
        <dbReference type="EMBL" id="GFJ81595.1"/>
    </source>
</evidence>
<accession>A0A6V8KLR7</accession>
<dbReference type="InterPro" id="IPR003594">
    <property type="entry name" value="HATPase_dom"/>
</dbReference>
<reference evidence="10 11" key="1">
    <citation type="submission" date="2020-03" db="EMBL/GenBank/DDBJ databases">
        <title>Whole genome shotgun sequence of Phytohabitans houttuyneae NBRC 108639.</title>
        <authorList>
            <person name="Komaki H."/>
            <person name="Tamura T."/>
        </authorList>
    </citation>
    <scope>NUCLEOTIDE SEQUENCE [LARGE SCALE GENOMIC DNA]</scope>
    <source>
        <strain evidence="10 11">NBRC 108639</strain>
    </source>
</reference>